<evidence type="ECO:0000313" key="5">
    <source>
        <dbReference type="Proteomes" id="UP001331761"/>
    </source>
</evidence>
<accession>A0AAN8F9K7</accession>
<dbReference type="GO" id="GO:0016477">
    <property type="term" value="P:cell migration"/>
    <property type="evidence" value="ECO:0007669"/>
    <property type="project" value="TreeGrafter"/>
</dbReference>
<dbReference type="InterPro" id="IPR050122">
    <property type="entry name" value="RTK"/>
</dbReference>
<dbReference type="PRINTS" id="PR00109">
    <property type="entry name" value="TYRKINASE"/>
</dbReference>
<dbReference type="PANTHER" id="PTHR24416">
    <property type="entry name" value="TYROSINE-PROTEIN KINASE RECEPTOR"/>
    <property type="match status" value="1"/>
</dbReference>
<feature type="binding site" evidence="2">
    <location>
        <position position="115"/>
    </location>
    <ligand>
        <name>ATP</name>
        <dbReference type="ChEBI" id="CHEBI:30616"/>
    </ligand>
</feature>
<dbReference type="GO" id="GO:0007399">
    <property type="term" value="P:nervous system development"/>
    <property type="evidence" value="ECO:0007669"/>
    <property type="project" value="TreeGrafter"/>
</dbReference>
<dbReference type="InterPro" id="IPR017441">
    <property type="entry name" value="Protein_kinase_ATP_BS"/>
</dbReference>
<feature type="domain" description="Protein kinase" evidence="3">
    <location>
        <begin position="83"/>
        <end position="264"/>
    </location>
</feature>
<dbReference type="GO" id="GO:0007169">
    <property type="term" value="P:cell surface receptor protein tyrosine kinase signaling pathway"/>
    <property type="evidence" value="ECO:0007669"/>
    <property type="project" value="TreeGrafter"/>
</dbReference>
<feature type="non-terminal residue" evidence="4">
    <location>
        <position position="1"/>
    </location>
</feature>
<comment type="caution">
    <text evidence="4">The sequence shown here is derived from an EMBL/GenBank/DDBJ whole genome shotgun (WGS) entry which is preliminary data.</text>
</comment>
<dbReference type="Gene3D" id="1.10.510.10">
    <property type="entry name" value="Transferase(Phosphotransferase) domain 1"/>
    <property type="match status" value="1"/>
</dbReference>
<dbReference type="GO" id="GO:0005524">
    <property type="term" value="F:ATP binding"/>
    <property type="evidence" value="ECO:0007669"/>
    <property type="project" value="UniProtKB-UniRule"/>
</dbReference>
<comment type="subcellular location">
    <subcellularLocation>
        <location evidence="1">Membrane</location>
        <topology evidence="1">Single-pass membrane protein</topology>
    </subcellularLocation>
</comment>
<keyword evidence="2" id="KW-0547">Nucleotide-binding</keyword>
<dbReference type="Gene3D" id="3.30.200.20">
    <property type="entry name" value="Phosphorylase Kinase, domain 1"/>
    <property type="match status" value="1"/>
</dbReference>
<dbReference type="Proteomes" id="UP001331761">
    <property type="component" value="Unassembled WGS sequence"/>
</dbReference>
<dbReference type="GO" id="GO:0005886">
    <property type="term" value="C:plasma membrane"/>
    <property type="evidence" value="ECO:0007669"/>
    <property type="project" value="TreeGrafter"/>
</dbReference>
<dbReference type="GO" id="GO:0043235">
    <property type="term" value="C:receptor complex"/>
    <property type="evidence" value="ECO:0007669"/>
    <property type="project" value="TreeGrafter"/>
</dbReference>
<dbReference type="PANTHER" id="PTHR24416:SF564">
    <property type="entry name" value="MACROPHAGE-STIMULATING PROTEIN RECEPTOR"/>
    <property type="match status" value="1"/>
</dbReference>
<dbReference type="AlphaFoldDB" id="A0AAN8F9K7"/>
<dbReference type="InterPro" id="IPR000719">
    <property type="entry name" value="Prot_kinase_dom"/>
</dbReference>
<evidence type="ECO:0000313" key="4">
    <source>
        <dbReference type="EMBL" id="KAK5971994.1"/>
    </source>
</evidence>
<organism evidence="4 5">
    <name type="scientific">Trichostrongylus colubriformis</name>
    <name type="common">Black scour worm</name>
    <dbReference type="NCBI Taxonomy" id="6319"/>
    <lineage>
        <taxon>Eukaryota</taxon>
        <taxon>Metazoa</taxon>
        <taxon>Ecdysozoa</taxon>
        <taxon>Nematoda</taxon>
        <taxon>Chromadorea</taxon>
        <taxon>Rhabditida</taxon>
        <taxon>Rhabditina</taxon>
        <taxon>Rhabditomorpha</taxon>
        <taxon>Strongyloidea</taxon>
        <taxon>Trichostrongylidae</taxon>
        <taxon>Trichostrongylus</taxon>
    </lineage>
</organism>
<dbReference type="SUPFAM" id="SSF56112">
    <property type="entry name" value="Protein kinase-like (PK-like)"/>
    <property type="match status" value="1"/>
</dbReference>
<dbReference type="PROSITE" id="PS50011">
    <property type="entry name" value="PROTEIN_KINASE_DOM"/>
    <property type="match status" value="1"/>
</dbReference>
<keyword evidence="2" id="KW-0067">ATP-binding</keyword>
<name>A0AAN8F9K7_TRICO</name>
<proteinExistence type="predicted"/>
<dbReference type="InterPro" id="IPR011009">
    <property type="entry name" value="Kinase-like_dom_sf"/>
</dbReference>
<dbReference type="EMBL" id="WIXE01017125">
    <property type="protein sequence ID" value="KAK5971994.1"/>
    <property type="molecule type" value="Genomic_DNA"/>
</dbReference>
<evidence type="ECO:0000256" key="1">
    <source>
        <dbReference type="ARBA" id="ARBA00004167"/>
    </source>
</evidence>
<evidence type="ECO:0000259" key="3">
    <source>
        <dbReference type="PROSITE" id="PS50011"/>
    </source>
</evidence>
<sequence length="264" mass="29540">VLALIVVFVILTVLGVIICLARKKIMESRKNADVVSATFPLGDTLGIGRHVSKYDACSMDYTSPYEQLFRDIDDRLKIDASRLQFEAEIGRGHFGIVSRATYTAPDGTKKKVACKVLKQSVDGVGDFILEGLTMHRFDHPHLMPLIGLTLTEGKIPVIVADFMENGDLRTYLRDDSKIITLRSLLRFAQQIAEGMNHLHICRSVHCDLAARNCMLSADLTIRIGDFGLCRRISDESDAYEPSHKHRDVPFPWMAPEAIVTEKVN</sequence>
<protein>
    <recommendedName>
        <fullName evidence="3">Protein kinase domain-containing protein</fullName>
    </recommendedName>
</protein>
<evidence type="ECO:0000256" key="2">
    <source>
        <dbReference type="PROSITE-ProRule" id="PRU10141"/>
    </source>
</evidence>
<reference evidence="4 5" key="1">
    <citation type="submission" date="2019-10" db="EMBL/GenBank/DDBJ databases">
        <title>Assembly and Annotation for the nematode Trichostrongylus colubriformis.</title>
        <authorList>
            <person name="Martin J."/>
        </authorList>
    </citation>
    <scope>NUCLEOTIDE SEQUENCE [LARGE SCALE GENOMIC DNA]</scope>
    <source>
        <strain evidence="4">G859</strain>
        <tissue evidence="4">Whole worm</tissue>
    </source>
</reference>
<dbReference type="Pfam" id="PF07714">
    <property type="entry name" value="PK_Tyr_Ser-Thr"/>
    <property type="match status" value="1"/>
</dbReference>
<keyword evidence="5" id="KW-1185">Reference proteome</keyword>
<dbReference type="PROSITE" id="PS00107">
    <property type="entry name" value="PROTEIN_KINASE_ATP"/>
    <property type="match status" value="1"/>
</dbReference>
<gene>
    <name evidence="4" type="ORF">GCK32_011801</name>
</gene>
<dbReference type="GO" id="GO:0004714">
    <property type="term" value="F:transmembrane receptor protein tyrosine kinase activity"/>
    <property type="evidence" value="ECO:0007669"/>
    <property type="project" value="TreeGrafter"/>
</dbReference>
<dbReference type="InterPro" id="IPR001245">
    <property type="entry name" value="Ser-Thr/Tyr_kinase_cat_dom"/>
</dbReference>